<gene>
    <name evidence="2" type="ORF">DNU06_15850</name>
</gene>
<proteinExistence type="predicted"/>
<evidence type="ECO:0000313" key="3">
    <source>
        <dbReference type="Proteomes" id="UP000249248"/>
    </source>
</evidence>
<accession>A0A2W1N9Z3</accession>
<keyword evidence="3" id="KW-1185">Reference proteome</keyword>
<keyword evidence="1" id="KW-0732">Signal</keyword>
<dbReference type="EMBL" id="QKSB01000015">
    <property type="protein sequence ID" value="PZE15853.1"/>
    <property type="molecule type" value="Genomic_DNA"/>
</dbReference>
<dbReference type="Gene3D" id="3.90.930.1">
    <property type="match status" value="1"/>
</dbReference>
<dbReference type="Pfam" id="PF07661">
    <property type="entry name" value="MORN_2"/>
    <property type="match status" value="3"/>
</dbReference>
<feature type="chain" id="PRO_5015947871" description="Toxin-antitoxin system YwqK family antitoxin" evidence="1">
    <location>
        <begin position="25"/>
        <end position="424"/>
    </location>
</feature>
<feature type="signal peptide" evidence="1">
    <location>
        <begin position="1"/>
        <end position="24"/>
    </location>
</feature>
<reference evidence="2 3" key="1">
    <citation type="submission" date="2018-06" db="EMBL/GenBank/DDBJ databases">
        <title>The draft genome sequence of Crocinitomix sp. SM1701.</title>
        <authorList>
            <person name="Zhang X."/>
        </authorList>
    </citation>
    <scope>NUCLEOTIDE SEQUENCE [LARGE SCALE GENOMIC DNA]</scope>
    <source>
        <strain evidence="2 3">SM1701</strain>
    </source>
</reference>
<organism evidence="2 3">
    <name type="scientific">Putridiphycobacter roseus</name>
    <dbReference type="NCBI Taxonomy" id="2219161"/>
    <lineage>
        <taxon>Bacteria</taxon>
        <taxon>Pseudomonadati</taxon>
        <taxon>Bacteroidota</taxon>
        <taxon>Flavobacteriia</taxon>
        <taxon>Flavobacteriales</taxon>
        <taxon>Crocinitomicaceae</taxon>
        <taxon>Putridiphycobacter</taxon>
    </lineage>
</organism>
<dbReference type="SUPFAM" id="SSF82185">
    <property type="entry name" value="Histone H3 K4-specific methyltransferase SET7/9 N-terminal domain"/>
    <property type="match status" value="1"/>
</dbReference>
<protein>
    <recommendedName>
        <fullName evidence="4">Toxin-antitoxin system YwqK family antitoxin</fullName>
    </recommendedName>
</protein>
<sequence>MKKSFMKKHILLLIPFFCIHYLNAQMDRQYYENGNLKAIGEYQNENKIGEWKAYYQNGQLQNKGTYVPIDYFSKRCKKDLDEAVKYYKKEMKDTIDKGYLYVEYDLDGVSIKSTLNYVGMANGTGNVAKTYTDRPVFINQLYDGNGVFKKVNIYEYKDYEDFCLKYEPLLQKECKGQYKEIISGNELYTNEKMFDNNKTTEYIISADKQTADMHFIWMKIDRTERDGEWEYYHENGQLYQTHFWKNGKLMAVNSCFDNKGNLLNKGTIINGNGTVNNYTANGELMSTTRYADGLEIDDKIQNWVKETIELHQYQDNEGTTYKYSVSFEETNIIINEILVADVFLDTISTEYKIPLKALKEITFEEKDSKSVMTFVVKDNTSLIQETSSDGRYWVTTIDIFLNNSFDQNKLRPQMTQAFNSLMKL</sequence>
<dbReference type="AlphaFoldDB" id="A0A2W1N9Z3"/>
<dbReference type="Gene3D" id="2.20.110.10">
    <property type="entry name" value="Histone H3 K4-specific methyltransferase SET7/9 N-terminal domain"/>
    <property type="match status" value="1"/>
</dbReference>
<evidence type="ECO:0000313" key="2">
    <source>
        <dbReference type="EMBL" id="PZE15853.1"/>
    </source>
</evidence>
<comment type="caution">
    <text evidence="2">The sequence shown here is derived from an EMBL/GenBank/DDBJ whole genome shotgun (WGS) entry which is preliminary data.</text>
</comment>
<evidence type="ECO:0000256" key="1">
    <source>
        <dbReference type="SAM" id="SignalP"/>
    </source>
</evidence>
<evidence type="ECO:0008006" key="4">
    <source>
        <dbReference type="Google" id="ProtNLM"/>
    </source>
</evidence>
<dbReference type="InterPro" id="IPR011652">
    <property type="entry name" value="MORN_2"/>
</dbReference>
<name>A0A2W1N9Z3_9FLAO</name>
<dbReference type="Proteomes" id="UP000249248">
    <property type="component" value="Unassembled WGS sequence"/>
</dbReference>